<feature type="compositionally biased region" description="Basic and acidic residues" evidence="1">
    <location>
        <begin position="1"/>
        <end position="10"/>
    </location>
</feature>
<dbReference type="InterPro" id="IPR044925">
    <property type="entry name" value="His-Me_finger_sf"/>
</dbReference>
<feature type="compositionally biased region" description="Basic and acidic residues" evidence="1">
    <location>
        <begin position="42"/>
        <end position="56"/>
    </location>
</feature>
<protein>
    <recommendedName>
        <fullName evidence="4">Zinc-binding loop region of homing endonuclease domain-containing protein</fullName>
    </recommendedName>
</protein>
<evidence type="ECO:0000313" key="3">
    <source>
        <dbReference type="Proteomes" id="UP000193922"/>
    </source>
</evidence>
<reference evidence="2 3" key="1">
    <citation type="submission" date="2016-07" db="EMBL/GenBank/DDBJ databases">
        <title>Pervasive Adenine N6-methylation of Active Genes in Fungi.</title>
        <authorList>
            <consortium name="DOE Joint Genome Institute"/>
            <person name="Mondo S.J."/>
            <person name="Dannebaum R.O."/>
            <person name="Kuo R.C."/>
            <person name="Labutti K."/>
            <person name="Haridas S."/>
            <person name="Kuo A."/>
            <person name="Salamov A."/>
            <person name="Ahrendt S.R."/>
            <person name="Lipzen A."/>
            <person name="Sullivan W."/>
            <person name="Andreopoulos W.B."/>
            <person name="Clum A."/>
            <person name="Lindquist E."/>
            <person name="Daum C."/>
            <person name="Ramamoorthy G.K."/>
            <person name="Gryganskyi A."/>
            <person name="Culley D."/>
            <person name="Magnuson J.K."/>
            <person name="James T.Y."/>
            <person name="O'Malley M.A."/>
            <person name="Stajich J.E."/>
            <person name="Spatafora J.W."/>
            <person name="Visel A."/>
            <person name="Grigoriev I.V."/>
        </authorList>
    </citation>
    <scope>NUCLEOTIDE SEQUENCE [LARGE SCALE GENOMIC DNA]</scope>
    <source>
        <strain evidence="2 3">ATCC 12442</strain>
    </source>
</reference>
<dbReference type="EMBL" id="MCFD01000001">
    <property type="protein sequence ID" value="ORX74801.1"/>
    <property type="molecule type" value="Genomic_DNA"/>
</dbReference>
<gene>
    <name evidence="2" type="ORF">DL89DRAFT_281130</name>
</gene>
<feature type="region of interest" description="Disordered" evidence="1">
    <location>
        <begin position="1"/>
        <end position="112"/>
    </location>
</feature>
<evidence type="ECO:0008006" key="4">
    <source>
        <dbReference type="Google" id="ProtNLM"/>
    </source>
</evidence>
<keyword evidence="3" id="KW-1185">Reference proteome</keyword>
<dbReference type="RefSeq" id="XP_040748012.1">
    <property type="nucleotide sequence ID" value="XM_040889627.1"/>
</dbReference>
<dbReference type="SUPFAM" id="SSF54060">
    <property type="entry name" value="His-Me finger endonucleases"/>
    <property type="match status" value="1"/>
</dbReference>
<evidence type="ECO:0000256" key="1">
    <source>
        <dbReference type="SAM" id="MobiDB-lite"/>
    </source>
</evidence>
<dbReference type="GO" id="GO:0004519">
    <property type="term" value="F:endonuclease activity"/>
    <property type="evidence" value="ECO:0007669"/>
    <property type="project" value="InterPro"/>
</dbReference>
<proteinExistence type="predicted"/>
<dbReference type="InterPro" id="IPR044930">
    <property type="entry name" value="Homing_endonuclease_His-Me"/>
</dbReference>
<dbReference type="Gene3D" id="3.90.75.10">
    <property type="entry name" value="Homing Intron 3 (I-ppo) Encoded Endonuclease, Chain A"/>
    <property type="match status" value="1"/>
</dbReference>
<accession>A0A1Y1WMN7</accession>
<name>A0A1Y1WMN7_9FUNG</name>
<evidence type="ECO:0000313" key="2">
    <source>
        <dbReference type="EMBL" id="ORX74801.1"/>
    </source>
</evidence>
<dbReference type="Proteomes" id="UP000193922">
    <property type="component" value="Unassembled WGS sequence"/>
</dbReference>
<comment type="caution">
    <text evidence="2">The sequence shown here is derived from an EMBL/GenBank/DDBJ whole genome shotgun (WGS) entry which is preliminary data.</text>
</comment>
<organism evidence="2 3">
    <name type="scientific">Linderina pennispora</name>
    <dbReference type="NCBI Taxonomy" id="61395"/>
    <lineage>
        <taxon>Eukaryota</taxon>
        <taxon>Fungi</taxon>
        <taxon>Fungi incertae sedis</taxon>
        <taxon>Zoopagomycota</taxon>
        <taxon>Kickxellomycotina</taxon>
        <taxon>Kickxellomycetes</taxon>
        <taxon>Kickxellales</taxon>
        <taxon>Kickxellaceae</taxon>
        <taxon>Linderina</taxon>
    </lineage>
</organism>
<dbReference type="GeneID" id="63806275"/>
<sequence length="283" mass="31708">MPPVLRERHKDARKNKSKGKTKAKSKGKTKTKTKTKSKKVRVKEEDEVKVKEEDSSSTHPYSGQDGPDRKVPAQAPALVPEPIVDRTAPESSSGDMRVPEPAPAHASLPRNRLPLVPINDDEPALEFLSGSKGKLSRTSGVISDITGITLEQLRAVWNRACSNGSRMQITGQHRCFELCGATNRPGGYMQLYVNRRKQMAHVVAYMLWYRKYYLDQRVYHLCDNNVCINPAHLVQGSEGKYISHNRHGWRLDNGQQHASDGMALQLPVFEEGAMLYNPMHGLT</sequence>
<feature type="compositionally biased region" description="Basic residues" evidence="1">
    <location>
        <begin position="11"/>
        <end position="41"/>
    </location>
</feature>
<dbReference type="AlphaFoldDB" id="A0A1Y1WMN7"/>